<dbReference type="InterPro" id="IPR001387">
    <property type="entry name" value="Cro/C1-type_HTH"/>
</dbReference>
<dbReference type="CDD" id="cd00093">
    <property type="entry name" value="HTH_XRE"/>
    <property type="match status" value="1"/>
</dbReference>
<dbReference type="GO" id="GO:0003677">
    <property type="term" value="F:DNA binding"/>
    <property type="evidence" value="ECO:0007669"/>
    <property type="project" value="InterPro"/>
</dbReference>
<gene>
    <name evidence="2" type="ORF">SAMN05661093_11203</name>
</gene>
<dbReference type="Gene3D" id="1.10.260.40">
    <property type="entry name" value="lambda repressor-like DNA-binding domains"/>
    <property type="match status" value="1"/>
</dbReference>
<feature type="domain" description="HTH cro/C1-type" evidence="1">
    <location>
        <begin position="38"/>
        <end position="86"/>
    </location>
</feature>
<dbReference type="InterPro" id="IPR010982">
    <property type="entry name" value="Lambda_DNA-bd_dom_sf"/>
</dbReference>
<protein>
    <submittedName>
        <fullName evidence="2">Helix-turn-helix domain-containing protein</fullName>
    </submittedName>
</protein>
<organism evidence="2 3">
    <name type="scientific">Kibdelosporangium aridum</name>
    <dbReference type="NCBI Taxonomy" id="2030"/>
    <lineage>
        <taxon>Bacteria</taxon>
        <taxon>Bacillati</taxon>
        <taxon>Actinomycetota</taxon>
        <taxon>Actinomycetes</taxon>
        <taxon>Pseudonocardiales</taxon>
        <taxon>Pseudonocardiaceae</taxon>
        <taxon>Kibdelosporangium</taxon>
    </lineage>
</organism>
<proteinExistence type="predicted"/>
<reference evidence="2 3" key="1">
    <citation type="submission" date="2017-04" db="EMBL/GenBank/DDBJ databases">
        <authorList>
            <person name="Afonso C.L."/>
            <person name="Miller P.J."/>
            <person name="Scott M.A."/>
            <person name="Spackman E."/>
            <person name="Goraichik I."/>
            <person name="Dimitrov K.M."/>
            <person name="Suarez D.L."/>
            <person name="Swayne D.E."/>
        </authorList>
    </citation>
    <scope>NUCLEOTIDE SEQUENCE [LARGE SCALE GENOMIC DNA]</scope>
    <source>
        <strain evidence="2 3">DSM 43828</strain>
    </source>
</reference>
<evidence type="ECO:0000313" key="2">
    <source>
        <dbReference type="EMBL" id="SMD27593.1"/>
    </source>
</evidence>
<dbReference type="SUPFAM" id="SSF47413">
    <property type="entry name" value="lambda repressor-like DNA-binding domains"/>
    <property type="match status" value="1"/>
</dbReference>
<evidence type="ECO:0000313" key="3">
    <source>
        <dbReference type="Proteomes" id="UP000192674"/>
    </source>
</evidence>
<dbReference type="OrthoDB" id="3213425at2"/>
<dbReference type="PROSITE" id="PS50943">
    <property type="entry name" value="HTH_CROC1"/>
    <property type="match status" value="1"/>
</dbReference>
<dbReference type="EMBL" id="FWXV01000030">
    <property type="protein sequence ID" value="SMD27593.1"/>
    <property type="molecule type" value="Genomic_DNA"/>
</dbReference>
<dbReference type="Proteomes" id="UP000192674">
    <property type="component" value="Unassembled WGS sequence"/>
</dbReference>
<keyword evidence="3" id="KW-1185">Reference proteome</keyword>
<evidence type="ECO:0000259" key="1">
    <source>
        <dbReference type="PROSITE" id="PS50943"/>
    </source>
</evidence>
<dbReference type="SMART" id="SM00530">
    <property type="entry name" value="HTH_XRE"/>
    <property type="match status" value="1"/>
</dbReference>
<sequence>MNVLPADDPIDPRLWERPHMRAALAGHDISEVFRLLGAAGISQRRIAALTGQNQSEISDITQGRQVQAYEVLARIADGLGIPRGYMGLAYTHVTPPNVRTSTSSTKEDWMERRTFLGLVSKIVMGAALTPAELDVIAVAPASTPVPNNVGRSDVAGVRTLTAALRAYDAAHGGGACRDAILAHTAWAESLLHASCTDDVRRELLSAVARRR</sequence>
<name>A0A1Y5Y9S4_KIBAR</name>
<dbReference type="Pfam" id="PF13560">
    <property type="entry name" value="HTH_31"/>
    <property type="match status" value="1"/>
</dbReference>
<dbReference type="RefSeq" id="WP_084435081.1">
    <property type="nucleotide sequence ID" value="NZ_FWXV01000030.1"/>
</dbReference>
<dbReference type="AlphaFoldDB" id="A0A1Y5Y9S4"/>
<accession>A0A1Y5Y9S4</accession>